<dbReference type="Gramene" id="TuG1812G0600002319.01.T01">
    <property type="protein sequence ID" value="TuG1812G0600002319.01.T01.cds312651"/>
    <property type="gene ID" value="TuG1812G0600002319.01"/>
</dbReference>
<reference evidence="1" key="3">
    <citation type="submission" date="2022-06" db="UniProtKB">
        <authorList>
            <consortium name="EnsemblPlants"/>
        </authorList>
    </citation>
    <scope>IDENTIFICATION</scope>
</reference>
<reference evidence="2" key="1">
    <citation type="journal article" date="2013" name="Nature">
        <title>Draft genome of the wheat A-genome progenitor Triticum urartu.</title>
        <authorList>
            <person name="Ling H.Q."/>
            <person name="Zhao S."/>
            <person name="Liu D."/>
            <person name="Wang J."/>
            <person name="Sun H."/>
            <person name="Zhang C."/>
            <person name="Fan H."/>
            <person name="Li D."/>
            <person name="Dong L."/>
            <person name="Tao Y."/>
            <person name="Gao C."/>
            <person name="Wu H."/>
            <person name="Li Y."/>
            <person name="Cui Y."/>
            <person name="Guo X."/>
            <person name="Zheng S."/>
            <person name="Wang B."/>
            <person name="Yu K."/>
            <person name="Liang Q."/>
            <person name="Yang W."/>
            <person name="Lou X."/>
            <person name="Chen J."/>
            <person name="Feng M."/>
            <person name="Jian J."/>
            <person name="Zhang X."/>
            <person name="Luo G."/>
            <person name="Jiang Y."/>
            <person name="Liu J."/>
            <person name="Wang Z."/>
            <person name="Sha Y."/>
            <person name="Zhang B."/>
            <person name="Wu H."/>
            <person name="Tang D."/>
            <person name="Shen Q."/>
            <person name="Xue P."/>
            <person name="Zou S."/>
            <person name="Wang X."/>
            <person name="Liu X."/>
            <person name="Wang F."/>
            <person name="Yang Y."/>
            <person name="An X."/>
            <person name="Dong Z."/>
            <person name="Zhang K."/>
            <person name="Zhang X."/>
            <person name="Luo M.C."/>
            <person name="Dvorak J."/>
            <person name="Tong Y."/>
            <person name="Wang J."/>
            <person name="Yang H."/>
            <person name="Li Z."/>
            <person name="Wang D."/>
            <person name="Zhang A."/>
            <person name="Wang J."/>
        </authorList>
    </citation>
    <scope>NUCLEOTIDE SEQUENCE</scope>
    <source>
        <strain evidence="2">cv. G1812</strain>
    </source>
</reference>
<reference evidence="1" key="2">
    <citation type="submission" date="2018-03" db="EMBL/GenBank/DDBJ databases">
        <title>The Triticum urartu genome reveals the dynamic nature of wheat genome evolution.</title>
        <authorList>
            <person name="Ling H."/>
            <person name="Ma B."/>
            <person name="Shi X."/>
            <person name="Liu H."/>
            <person name="Dong L."/>
            <person name="Sun H."/>
            <person name="Cao Y."/>
            <person name="Gao Q."/>
            <person name="Zheng S."/>
            <person name="Li Y."/>
            <person name="Yu Y."/>
            <person name="Du H."/>
            <person name="Qi M."/>
            <person name="Li Y."/>
            <person name="Yu H."/>
            <person name="Cui Y."/>
            <person name="Wang N."/>
            <person name="Chen C."/>
            <person name="Wu H."/>
            <person name="Zhao Y."/>
            <person name="Zhang J."/>
            <person name="Li Y."/>
            <person name="Zhou W."/>
            <person name="Zhang B."/>
            <person name="Hu W."/>
            <person name="Eijk M."/>
            <person name="Tang J."/>
            <person name="Witsenboer H."/>
            <person name="Zhao S."/>
            <person name="Li Z."/>
            <person name="Zhang A."/>
            <person name="Wang D."/>
            <person name="Liang C."/>
        </authorList>
    </citation>
    <scope>NUCLEOTIDE SEQUENCE [LARGE SCALE GENOMIC DNA]</scope>
    <source>
        <strain evidence="1">cv. G1812</strain>
    </source>
</reference>
<accession>A0A8R7UXB5</accession>
<evidence type="ECO:0000313" key="2">
    <source>
        <dbReference type="Proteomes" id="UP000015106"/>
    </source>
</evidence>
<dbReference type="EnsemblPlants" id="TuG1812G0600002319.01.T01">
    <property type="protein sequence ID" value="TuG1812G0600002319.01.T01.cds312651"/>
    <property type="gene ID" value="TuG1812G0600002319.01"/>
</dbReference>
<protein>
    <submittedName>
        <fullName evidence="1">Uncharacterized protein</fullName>
    </submittedName>
</protein>
<sequence length="176" mass="19992">MQQSSLTMFMCRISPNIWTSARKSFSSLLSRFWAFHIFLTATILLPPSPSTTLIRYTLPDLPLPIQFCSQSPERTSYSVKCSAWNWVSFHDRGSWVFFCLFNSKKPPTAEPTSMILARTKKRAISLLEISLLLFALALQIGKLGMELFDETQRPGLKRKLRSYASFCNDVGISPVS</sequence>
<dbReference type="AlphaFoldDB" id="A0A8R7UXB5"/>
<proteinExistence type="predicted"/>
<keyword evidence="2" id="KW-1185">Reference proteome</keyword>
<evidence type="ECO:0000313" key="1">
    <source>
        <dbReference type="EnsemblPlants" id="TuG1812G0600002319.01.T01.cds312651"/>
    </source>
</evidence>
<organism evidence="1 2">
    <name type="scientific">Triticum urartu</name>
    <name type="common">Red wild einkorn</name>
    <name type="synonym">Crithodium urartu</name>
    <dbReference type="NCBI Taxonomy" id="4572"/>
    <lineage>
        <taxon>Eukaryota</taxon>
        <taxon>Viridiplantae</taxon>
        <taxon>Streptophyta</taxon>
        <taxon>Embryophyta</taxon>
        <taxon>Tracheophyta</taxon>
        <taxon>Spermatophyta</taxon>
        <taxon>Magnoliopsida</taxon>
        <taxon>Liliopsida</taxon>
        <taxon>Poales</taxon>
        <taxon>Poaceae</taxon>
        <taxon>BOP clade</taxon>
        <taxon>Pooideae</taxon>
        <taxon>Triticodae</taxon>
        <taxon>Triticeae</taxon>
        <taxon>Triticinae</taxon>
        <taxon>Triticum</taxon>
    </lineage>
</organism>
<dbReference type="Proteomes" id="UP000015106">
    <property type="component" value="Chromosome 6"/>
</dbReference>
<name>A0A8R7UXB5_TRIUA</name>